<evidence type="ECO:0000313" key="3">
    <source>
        <dbReference type="EMBL" id="MBD3326390.1"/>
    </source>
</evidence>
<sequence length="255" mass="28720">MYPRRILLKILRDVWHIKGRAIIIIVITAVSVSIYVGTHTALHSIEQTALQLYADHHLADLQINFIPTTEDELPPFSSEIPGIHRMEQRLILPGSIETNDDKLVASLSIFLDSDQRQEVNQLKIIEGTYLAPDRDDAVLLDYSFARDFGYQVGDIIMLGLQGFFAEYEIIGLAVNPEFLIATASPDLYIPIKGSLGIVYASMDAIENLFGYNIYNNLSVTFAAGADPEEVKHRLEEAFLSQEIEIDSELFQEDLY</sequence>
<dbReference type="Proteomes" id="UP000649604">
    <property type="component" value="Unassembled WGS sequence"/>
</dbReference>
<dbReference type="EMBL" id="WJJP01000572">
    <property type="protein sequence ID" value="MBD3326390.1"/>
    <property type="molecule type" value="Genomic_DNA"/>
</dbReference>
<dbReference type="Pfam" id="PF12704">
    <property type="entry name" value="MacB_PCD"/>
    <property type="match status" value="1"/>
</dbReference>
<evidence type="ECO:0000256" key="1">
    <source>
        <dbReference type="SAM" id="Phobius"/>
    </source>
</evidence>
<gene>
    <name evidence="3" type="ORF">GF339_17530</name>
</gene>
<keyword evidence="1" id="KW-0472">Membrane</keyword>
<feature type="non-terminal residue" evidence="3">
    <location>
        <position position="255"/>
    </location>
</feature>
<accession>A0A9D5JYJ8</accession>
<name>A0A9D5JYJ8_9BACT</name>
<organism evidence="3 4">
    <name type="scientific">candidate division KSB3 bacterium</name>
    <dbReference type="NCBI Taxonomy" id="2044937"/>
    <lineage>
        <taxon>Bacteria</taxon>
        <taxon>candidate division KSB3</taxon>
    </lineage>
</organism>
<feature type="domain" description="MacB-like periplasmic core" evidence="2">
    <location>
        <begin position="23"/>
        <end position="236"/>
    </location>
</feature>
<keyword evidence="1" id="KW-1133">Transmembrane helix</keyword>
<evidence type="ECO:0000259" key="2">
    <source>
        <dbReference type="Pfam" id="PF12704"/>
    </source>
</evidence>
<proteinExistence type="predicted"/>
<protein>
    <recommendedName>
        <fullName evidence="2">MacB-like periplasmic core domain-containing protein</fullName>
    </recommendedName>
</protein>
<reference evidence="3" key="1">
    <citation type="submission" date="2019-11" db="EMBL/GenBank/DDBJ databases">
        <title>Microbial mats filling the niche in hypersaline microbial mats.</title>
        <authorList>
            <person name="Wong H.L."/>
            <person name="Macleod F.I."/>
            <person name="White R.A. III"/>
            <person name="Burns B.P."/>
        </authorList>
    </citation>
    <scope>NUCLEOTIDE SEQUENCE</scope>
    <source>
        <strain evidence="3">Rbin_158</strain>
    </source>
</reference>
<dbReference type="InterPro" id="IPR025857">
    <property type="entry name" value="MacB_PCD"/>
</dbReference>
<comment type="caution">
    <text evidence="3">The sequence shown here is derived from an EMBL/GenBank/DDBJ whole genome shotgun (WGS) entry which is preliminary data.</text>
</comment>
<evidence type="ECO:0000313" key="4">
    <source>
        <dbReference type="Proteomes" id="UP000649604"/>
    </source>
</evidence>
<keyword evidence="1" id="KW-0812">Transmembrane</keyword>
<feature type="transmembrane region" description="Helical" evidence="1">
    <location>
        <begin position="21"/>
        <end position="42"/>
    </location>
</feature>
<dbReference type="AlphaFoldDB" id="A0A9D5JYJ8"/>